<comment type="caution">
    <text evidence="2">The sequence shown here is derived from an EMBL/GenBank/DDBJ whole genome shotgun (WGS) entry which is preliminary data.</text>
</comment>
<dbReference type="InterPro" id="IPR011008">
    <property type="entry name" value="Dimeric_a/b-barrel"/>
</dbReference>
<sequence>MKIESEVTMTHIVFFKLKESTPENQDQLAAILNKMQGKIDLVHEMEVGKDFLHSDRSFDVALIVRLDKENLDAYQNNALHCACKKEFAPLVDYSKTVDFE</sequence>
<dbReference type="OrthoDB" id="9808130at2"/>
<accession>A0A3N0HZL1</accession>
<dbReference type="AlphaFoldDB" id="A0A3N0HZL1"/>
<feature type="domain" description="Stress-response A/B barrel" evidence="1">
    <location>
        <begin position="9"/>
        <end position="99"/>
    </location>
</feature>
<dbReference type="RefSeq" id="WP_128520132.1">
    <property type="nucleotide sequence ID" value="NZ_RJQC01000002.1"/>
</dbReference>
<gene>
    <name evidence="2" type="ORF">EDX97_05215</name>
</gene>
<dbReference type="Proteomes" id="UP000276568">
    <property type="component" value="Unassembled WGS sequence"/>
</dbReference>
<proteinExistence type="predicted"/>
<dbReference type="Gene3D" id="3.30.70.100">
    <property type="match status" value="1"/>
</dbReference>
<dbReference type="SMART" id="SM00886">
    <property type="entry name" value="Dabb"/>
    <property type="match status" value="1"/>
</dbReference>
<keyword evidence="3" id="KW-1185">Reference proteome</keyword>
<protein>
    <submittedName>
        <fullName evidence="2">Dabb family protein</fullName>
    </submittedName>
</protein>
<dbReference type="SUPFAM" id="SSF54909">
    <property type="entry name" value="Dimeric alpha+beta barrel"/>
    <property type="match status" value="1"/>
</dbReference>
<dbReference type="EMBL" id="RJQC01000002">
    <property type="protein sequence ID" value="RNM30203.1"/>
    <property type="molecule type" value="Genomic_DNA"/>
</dbReference>
<reference evidence="2 3" key="1">
    <citation type="submission" date="2018-11" db="EMBL/GenBank/DDBJ databases">
        <title>Clostridium sp. nov., a member of the family Erysipelotrichaceae isolated from pig faeces.</title>
        <authorList>
            <person name="Chang Y.-H."/>
        </authorList>
    </citation>
    <scope>NUCLEOTIDE SEQUENCE [LARGE SCALE GENOMIC DNA]</scope>
    <source>
        <strain evidence="2 3">YH-panp20</strain>
    </source>
</reference>
<dbReference type="Pfam" id="PF07876">
    <property type="entry name" value="Dabb"/>
    <property type="match status" value="1"/>
</dbReference>
<evidence type="ECO:0000313" key="3">
    <source>
        <dbReference type="Proteomes" id="UP000276568"/>
    </source>
</evidence>
<dbReference type="PROSITE" id="PS51502">
    <property type="entry name" value="S_R_A_B_BARREL"/>
    <property type="match status" value="1"/>
</dbReference>
<evidence type="ECO:0000313" key="2">
    <source>
        <dbReference type="EMBL" id="RNM30203.1"/>
    </source>
</evidence>
<name>A0A3N0HZL1_9FIRM</name>
<dbReference type="InterPro" id="IPR013097">
    <property type="entry name" value="Dabb"/>
</dbReference>
<organism evidence="2 3">
    <name type="scientific">Absicoccus porci</name>
    <dbReference type="NCBI Taxonomy" id="2486576"/>
    <lineage>
        <taxon>Bacteria</taxon>
        <taxon>Bacillati</taxon>
        <taxon>Bacillota</taxon>
        <taxon>Erysipelotrichia</taxon>
        <taxon>Erysipelotrichales</taxon>
        <taxon>Erysipelotrichaceae</taxon>
        <taxon>Absicoccus</taxon>
    </lineage>
</organism>
<evidence type="ECO:0000259" key="1">
    <source>
        <dbReference type="PROSITE" id="PS51502"/>
    </source>
</evidence>